<name>A0AB36P478_9FLAO</name>
<dbReference type="EMBL" id="MUHB01000005">
    <property type="protein sequence ID" value="OXB06765.1"/>
    <property type="molecule type" value="Genomic_DNA"/>
</dbReference>
<dbReference type="Pfam" id="PF06271">
    <property type="entry name" value="RDD"/>
    <property type="match status" value="1"/>
</dbReference>
<evidence type="ECO:0000259" key="7">
    <source>
        <dbReference type="Pfam" id="PF06271"/>
    </source>
</evidence>
<evidence type="ECO:0000313" key="10">
    <source>
        <dbReference type="Proteomes" id="UP000184216"/>
    </source>
</evidence>
<dbReference type="EMBL" id="FRBX01000001">
    <property type="protein sequence ID" value="SHL44945.1"/>
    <property type="molecule type" value="Genomic_DNA"/>
</dbReference>
<feature type="transmembrane region" description="Helical" evidence="6">
    <location>
        <begin position="45"/>
        <end position="69"/>
    </location>
</feature>
<dbReference type="RefSeq" id="WP_073393669.1">
    <property type="nucleotide sequence ID" value="NZ_CP130042.1"/>
</dbReference>
<evidence type="ECO:0000256" key="5">
    <source>
        <dbReference type="ARBA" id="ARBA00023136"/>
    </source>
</evidence>
<dbReference type="Proteomes" id="UP000198431">
    <property type="component" value="Unassembled WGS sequence"/>
</dbReference>
<keyword evidence="10" id="KW-1185">Reference proteome</keyword>
<dbReference type="Proteomes" id="UP000184216">
    <property type="component" value="Unassembled WGS sequence"/>
</dbReference>
<gene>
    <name evidence="8" type="ORF">B0A72_04630</name>
    <name evidence="9" type="ORF">SAMN05444387_0633</name>
</gene>
<dbReference type="GO" id="GO:0005886">
    <property type="term" value="C:plasma membrane"/>
    <property type="evidence" value="ECO:0007669"/>
    <property type="project" value="UniProtKB-SubCell"/>
</dbReference>
<evidence type="ECO:0000256" key="6">
    <source>
        <dbReference type="SAM" id="Phobius"/>
    </source>
</evidence>
<evidence type="ECO:0000256" key="3">
    <source>
        <dbReference type="ARBA" id="ARBA00022692"/>
    </source>
</evidence>
<keyword evidence="3 6" id="KW-0812">Transmembrane</keyword>
<evidence type="ECO:0000256" key="2">
    <source>
        <dbReference type="ARBA" id="ARBA00022475"/>
    </source>
</evidence>
<sequence>MKEKYPFMIERIQSILIDSVLIIACMIIFSDVLSNFKNVPDTLRAFLLISLFLYEPIATTFGGTIGNNIKGIRVRKISNEDQGINFFQALIRYFFKLLLGWLSFVSIFSSSKNRALHDIISGTVMIKIQPISVKN</sequence>
<comment type="subcellular location">
    <subcellularLocation>
        <location evidence="1">Cell membrane</location>
        <topology evidence="1">Multi-pass membrane protein</topology>
    </subcellularLocation>
</comment>
<keyword evidence="2" id="KW-1003">Cell membrane</keyword>
<dbReference type="AlphaFoldDB" id="A0AB36P478"/>
<organism evidence="8 11">
    <name type="scientific">Flavobacterium pectinovorum</name>
    <dbReference type="NCBI Taxonomy" id="29533"/>
    <lineage>
        <taxon>Bacteria</taxon>
        <taxon>Pseudomonadati</taxon>
        <taxon>Bacteroidota</taxon>
        <taxon>Flavobacteriia</taxon>
        <taxon>Flavobacteriales</taxon>
        <taxon>Flavobacteriaceae</taxon>
        <taxon>Flavobacterium</taxon>
    </lineage>
</organism>
<evidence type="ECO:0000313" key="11">
    <source>
        <dbReference type="Proteomes" id="UP000198431"/>
    </source>
</evidence>
<reference evidence="9 10" key="2">
    <citation type="submission" date="2016-11" db="EMBL/GenBank/DDBJ databases">
        <authorList>
            <person name="Varghese N."/>
            <person name="Submissions S."/>
        </authorList>
    </citation>
    <scope>NUCLEOTIDE SEQUENCE [LARGE SCALE GENOMIC DNA]</scope>
    <source>
        <strain evidence="9 10">DSM 6368</strain>
    </source>
</reference>
<evidence type="ECO:0000256" key="1">
    <source>
        <dbReference type="ARBA" id="ARBA00004651"/>
    </source>
</evidence>
<dbReference type="InterPro" id="IPR051791">
    <property type="entry name" value="Pra-immunoreactive"/>
</dbReference>
<feature type="transmembrane region" description="Helical" evidence="6">
    <location>
        <begin position="90"/>
        <end position="108"/>
    </location>
</feature>
<dbReference type="PANTHER" id="PTHR36115">
    <property type="entry name" value="PROLINE-RICH ANTIGEN HOMOLOG-RELATED"/>
    <property type="match status" value="1"/>
</dbReference>
<protein>
    <submittedName>
        <fullName evidence="9">RDD family protein</fullName>
    </submittedName>
</protein>
<comment type="caution">
    <text evidence="8">The sequence shown here is derived from an EMBL/GenBank/DDBJ whole genome shotgun (WGS) entry which is preliminary data.</text>
</comment>
<feature type="domain" description="RDD" evidence="7">
    <location>
        <begin position="5"/>
        <end position="122"/>
    </location>
</feature>
<feature type="transmembrane region" description="Helical" evidence="6">
    <location>
        <begin position="12"/>
        <end position="33"/>
    </location>
</feature>
<keyword evidence="5 6" id="KW-0472">Membrane</keyword>
<evidence type="ECO:0000256" key="4">
    <source>
        <dbReference type="ARBA" id="ARBA00022989"/>
    </source>
</evidence>
<reference evidence="8 11" key="1">
    <citation type="submission" date="2016-11" db="EMBL/GenBank/DDBJ databases">
        <title>Whole genomes of Flavobacteriaceae.</title>
        <authorList>
            <person name="Stine C."/>
            <person name="Li C."/>
            <person name="Tadesse D."/>
        </authorList>
    </citation>
    <scope>NUCLEOTIDE SEQUENCE [LARGE SCALE GENOMIC DNA]</scope>
    <source>
        <strain evidence="8 11">ATCC 19366</strain>
    </source>
</reference>
<evidence type="ECO:0000313" key="8">
    <source>
        <dbReference type="EMBL" id="OXB06765.1"/>
    </source>
</evidence>
<dbReference type="InterPro" id="IPR010432">
    <property type="entry name" value="RDD"/>
</dbReference>
<proteinExistence type="predicted"/>
<keyword evidence="4 6" id="KW-1133">Transmembrane helix</keyword>
<evidence type="ECO:0000313" key="9">
    <source>
        <dbReference type="EMBL" id="SHL44945.1"/>
    </source>
</evidence>
<accession>A0AB36P478</accession>